<keyword evidence="1" id="KW-0812">Transmembrane</keyword>
<proteinExistence type="predicted"/>
<protein>
    <submittedName>
        <fullName evidence="2">Uncharacterized protein</fullName>
    </submittedName>
</protein>
<organism evidence="2 3">
    <name type="scientific">Flavobacterium anhuiense</name>
    <dbReference type="NCBI Taxonomy" id="459526"/>
    <lineage>
        <taxon>Bacteria</taxon>
        <taxon>Pseudomonadati</taxon>
        <taxon>Bacteroidota</taxon>
        <taxon>Flavobacteriia</taxon>
        <taxon>Flavobacteriales</taxon>
        <taxon>Flavobacteriaceae</taxon>
        <taxon>Flavobacterium</taxon>
    </lineage>
</organism>
<feature type="transmembrane region" description="Helical" evidence="1">
    <location>
        <begin position="45"/>
        <end position="65"/>
    </location>
</feature>
<reference evidence="2 3" key="1">
    <citation type="submission" date="2014-12" db="EMBL/GenBank/DDBJ databases">
        <title>Genome sequence of Flavobacterium anhuiense RCM74.</title>
        <authorList>
            <person name="Kim J.F."/>
            <person name="Song J.Y."/>
            <person name="Kwak M.-J."/>
            <person name="Lee S.-W."/>
        </authorList>
    </citation>
    <scope>NUCLEOTIDE SEQUENCE [LARGE SCALE GENOMIC DNA]</scope>
    <source>
        <strain evidence="2 3">RCM74</strain>
    </source>
</reference>
<name>A0A444VW19_9FLAO</name>
<keyword evidence="1" id="KW-0472">Membrane</keyword>
<evidence type="ECO:0000256" key="1">
    <source>
        <dbReference type="SAM" id="Phobius"/>
    </source>
</evidence>
<gene>
    <name evidence="2" type="ORF">NU08_3526</name>
</gene>
<evidence type="ECO:0000313" key="2">
    <source>
        <dbReference type="EMBL" id="RYJ37534.1"/>
    </source>
</evidence>
<dbReference type="AlphaFoldDB" id="A0A444VW19"/>
<comment type="caution">
    <text evidence="2">The sequence shown here is derived from an EMBL/GenBank/DDBJ whole genome shotgun (WGS) entry which is preliminary data.</text>
</comment>
<feature type="transmembrane region" description="Helical" evidence="1">
    <location>
        <begin position="12"/>
        <end position="33"/>
    </location>
</feature>
<sequence>MNLMSVSSKYNGLFALAFCFSIPAISVLISIFFSNIPYKKEFRYFSIFLVVISIIAFVTFSYLGALGKAYQH</sequence>
<accession>A0A444VW19</accession>
<dbReference type="EMBL" id="JUIV01000015">
    <property type="protein sequence ID" value="RYJ37534.1"/>
    <property type="molecule type" value="Genomic_DNA"/>
</dbReference>
<evidence type="ECO:0000313" key="3">
    <source>
        <dbReference type="Proteomes" id="UP000290433"/>
    </source>
</evidence>
<keyword evidence="1" id="KW-1133">Transmembrane helix</keyword>
<dbReference type="Proteomes" id="UP000290433">
    <property type="component" value="Unassembled WGS sequence"/>
</dbReference>